<dbReference type="WBParaSite" id="SRAE_2000008600.1">
    <property type="protein sequence ID" value="SRAE_2000008600.1"/>
    <property type="gene ID" value="WBGene00260276"/>
</dbReference>
<feature type="disulfide bond" evidence="12">
    <location>
        <begin position="603"/>
        <end position="615"/>
    </location>
</feature>
<feature type="disulfide bond" evidence="12">
    <location>
        <begin position="2033"/>
        <end position="2050"/>
    </location>
</feature>
<comment type="subcellular location">
    <subcellularLocation>
        <location evidence="1">Secreted</location>
        <location evidence="1">Extracellular space</location>
        <location evidence="1">Extracellular matrix</location>
        <location evidence="1">Basement membrane</location>
    </subcellularLocation>
</comment>
<dbReference type="Gene3D" id="2.60.120.260">
    <property type="entry name" value="Galactose-binding domain-like"/>
    <property type="match status" value="1"/>
</dbReference>
<dbReference type="SMART" id="SM00282">
    <property type="entry name" value="LamG"/>
    <property type="match status" value="4"/>
</dbReference>
<feature type="disulfide bond" evidence="12">
    <location>
        <begin position="1419"/>
        <end position="1428"/>
    </location>
</feature>
<feature type="domain" description="Laminin G" evidence="15">
    <location>
        <begin position="3424"/>
        <end position="3604"/>
    </location>
</feature>
<dbReference type="PROSITE" id="PS50025">
    <property type="entry name" value="LAM_G_DOMAIN"/>
    <property type="match status" value="5"/>
</dbReference>
<feature type="domain" description="Laminin G" evidence="15">
    <location>
        <begin position="3244"/>
        <end position="3418"/>
    </location>
</feature>
<feature type="disulfide bond" evidence="12">
    <location>
        <begin position="624"/>
        <end position="633"/>
    </location>
</feature>
<dbReference type="Pfam" id="PF24973">
    <property type="entry name" value="EGF_LMN_ATRN"/>
    <property type="match status" value="2"/>
</dbReference>
<evidence type="ECO:0000256" key="7">
    <source>
        <dbReference type="ARBA" id="ARBA00022889"/>
    </source>
</evidence>
<evidence type="ECO:0000259" key="15">
    <source>
        <dbReference type="PROSITE" id="PS50025"/>
    </source>
</evidence>
<reference evidence="21" key="2">
    <citation type="submission" date="2020-12" db="UniProtKB">
        <authorList>
            <consortium name="WormBaseParasite"/>
        </authorList>
    </citation>
    <scope>IDENTIFICATION</scope>
</reference>
<feature type="coiled-coil region" evidence="13">
    <location>
        <begin position="2605"/>
        <end position="2632"/>
    </location>
</feature>
<dbReference type="PROSITE" id="PS51115">
    <property type="entry name" value="LAMININ_IVA"/>
    <property type="match status" value="1"/>
</dbReference>
<feature type="domain" description="Laminin G" evidence="15">
    <location>
        <begin position="3008"/>
        <end position="3177"/>
    </location>
</feature>
<dbReference type="FunFam" id="2.10.25.10:FF:000069">
    <property type="entry name" value="Laminin subunit alpha 1"/>
    <property type="match status" value="1"/>
</dbReference>
<feature type="domain" description="Laminin EGF-like" evidence="16">
    <location>
        <begin position="1776"/>
        <end position="1825"/>
    </location>
</feature>
<evidence type="ECO:0000256" key="11">
    <source>
        <dbReference type="ARBA" id="ARBA00023292"/>
    </source>
</evidence>
<evidence type="ECO:0000313" key="19">
    <source>
        <dbReference type="EMBL" id="CEF65406.1"/>
    </source>
</evidence>
<keyword evidence="6" id="KW-0084">Basement membrane</keyword>
<feature type="domain" description="Laminin N-terminal" evidence="18">
    <location>
        <begin position="18"/>
        <end position="289"/>
    </location>
</feature>
<dbReference type="InterPro" id="IPR050440">
    <property type="entry name" value="Laminin/Netrin_ECM"/>
</dbReference>
<dbReference type="GeneID" id="36377770"/>
<dbReference type="GO" id="GO:0016477">
    <property type="term" value="P:cell migration"/>
    <property type="evidence" value="ECO:0007669"/>
    <property type="project" value="UniProtKB-ARBA"/>
</dbReference>
<dbReference type="GO" id="GO:0030154">
    <property type="term" value="P:cell differentiation"/>
    <property type="evidence" value="ECO:0007669"/>
    <property type="project" value="UniProtKB-ARBA"/>
</dbReference>
<dbReference type="PROSITE" id="PS00022">
    <property type="entry name" value="EGF_1"/>
    <property type="match status" value="1"/>
</dbReference>
<evidence type="ECO:0000256" key="14">
    <source>
        <dbReference type="SAM" id="Phobius"/>
    </source>
</evidence>
<dbReference type="FunFam" id="2.10.25.10:FF:000388">
    <property type="entry name" value="Laminin subunit alpha"/>
    <property type="match status" value="1"/>
</dbReference>
<dbReference type="FunFam" id="2.10.25.10:FF:000090">
    <property type="entry name" value="laminin subunit alpha"/>
    <property type="match status" value="1"/>
</dbReference>
<dbReference type="InterPro" id="IPR000034">
    <property type="entry name" value="Laminin_IV"/>
</dbReference>
<feature type="domain" description="Laminin EGF-like" evidence="16">
    <location>
        <begin position="649"/>
        <end position="693"/>
    </location>
</feature>
<dbReference type="CDD" id="cd02795">
    <property type="entry name" value="CBM6-CBM35-CBM36_like"/>
    <property type="match status" value="1"/>
</dbReference>
<evidence type="ECO:0000256" key="6">
    <source>
        <dbReference type="ARBA" id="ARBA00022869"/>
    </source>
</evidence>
<feature type="disulfide bond" evidence="12">
    <location>
        <begin position="557"/>
        <end position="569"/>
    </location>
</feature>
<evidence type="ECO:0000259" key="17">
    <source>
        <dbReference type="PROSITE" id="PS51115"/>
    </source>
</evidence>
<feature type="disulfide bond" evidence="12">
    <location>
        <begin position="485"/>
        <end position="494"/>
    </location>
</feature>
<evidence type="ECO:0000256" key="1">
    <source>
        <dbReference type="ARBA" id="ARBA00004302"/>
    </source>
</evidence>
<feature type="domain" description="Laminin EGF-like" evidence="16">
    <location>
        <begin position="464"/>
        <end position="510"/>
    </location>
</feature>
<keyword evidence="7" id="KW-0130">Cell adhesion</keyword>
<dbReference type="CDD" id="cd00055">
    <property type="entry name" value="EGF_Lam"/>
    <property type="match status" value="21"/>
</dbReference>
<feature type="disulfide bond" evidence="12">
    <location>
        <begin position="439"/>
        <end position="448"/>
    </location>
</feature>
<feature type="disulfide bond" evidence="12">
    <location>
        <begin position="578"/>
        <end position="587"/>
    </location>
</feature>
<feature type="domain" description="Laminin EGF-like" evidence="16">
    <location>
        <begin position="1447"/>
        <end position="1499"/>
    </location>
</feature>
<dbReference type="eggNOG" id="KOG1836">
    <property type="taxonomic scope" value="Eukaryota"/>
</dbReference>
<sequence>MKRIFLYQYLLILIPLIINGFLEPPQFNLAKHKKIIATSTCGELHGKPYREIFCSLASSLPYTPYQQMTSAIDGNPFREARAEHSFLREGQSCDICEANTTLEHPPSNMVDGSNAWWQSPPLSRGREYEKVNITIDLGQEFHVAYIYIAMANSPRPATWVLERSTDYGKTFKPWQYFAEHNSDCARHFGYNSLAPITSDDSIVCSSEYSKLQPMDNGEIYINLLENRPGRHNFSNSPILQEFARATNVRLRLLSVATLHGNLMDIHRGNDPTVTRRYFYAIKEIKIGGTCACHGHAKTCDYLDSTRSDKLICRCEHNTCGDRCDMCCPGYEQKKWQLSRSGQFFECEKCNCHGHTNDCIYDEELDKINGSLDIYGKYSGGGRCLNCQHNTKGINCNECIDGYYRPEGKKWNDIDVCKKCNCDPLKHTGRCSEGTGKCECLPQFTGENCDKCSIGYYNEPECKPCECFYQGTVNNVCLPIGEKCPCKNNYEGQFCDICSSGYFNLTSGCEKCHCDSEGAANGECDLTTGACKCKTNYGGDKCDTCAIGYYNYPTCTFCQCDPSGTEGGMCDSLTGQCLCKNGFSGDKCNQCEENYYGYPNCKPCNCDSAGSNSTQCHSTTGECPCRENFAGRICDKCLPGYYAYPECLPCNCFAQGSKGKTCDSKGNCHCKDNFQGKRCEKCKDNFFNFPVCEECNCDPDGVTKDFGGCDKVTPGELCECKSNVIGRTCNKCKETFWDLKKYHDEGCISCGCDTTGTHSGLNLCDEKKGQCQCKLYISGRRCEKCKDGFYNKNDINFLGCQSCKCNLASSQGNTCNAETGQCHCKPRIGGEKCDKPIEKHFFPTLWHMQYEAEDGKTPDNNGVRFSMDSEQFSNFSWRGFVVFSHIQEEVHLVVDVMKTSVYKILAHYHNPTDVDNELLVSITPYSLTTQEQPQQSFETIISPSSMPTTKIINPDNKPIPISHGRHIIKLKTKKRLYLDYIVLLPSEYYEGHNLKEDIHEICKINQTDNEYCVKILYPQIPNTIKVEKLEKVFDNIIFNVPNSGEYVVLFTYNYYRPEIEPASVWDDQKKFEGVANFVHCPYQTPCRELVVSKGTPTIFNVTKSGEYKIGIKYVIQKDLEIKNIEIIPLNEWKNSYLNVHKVCISLNNKCVDQSYPDAQSGIVTEIEDSDGNKPTPGEKLSFDIAKKNKINVMSLDNSQNTIEVNGIVDKENYYNFIVDYYNPNGKERILNILFNDNNEHTYDAKLNIEFCPSHSGCRSIVTFDQGQLYQYVKDKYSLTIIGEEDLYEPIYFDTVTAVPSQLFSQNLLKLQPLEMSKEFTNRCSENLYKNDPENVDEYCKEKIFSLTTDFNGQAQPCSCSASGSLSFNCQEYGGQCSCKPNVIGRKCDRCAPGYYSFPSCIKCNCGPNESCDEYTGQCSCPQHVEGKSCDKCVKYAYGYDPLIGCQLCGCNKDGSEGGELECDPLSGQCLCKDNVGGRKCESCLPGFYGFPYCNECNCDTRGTTSDICNSQNSECICKKNVGGRNCNHCLRGTFDLTDKNPEGCSNCFCFGTTDSCISSMFNVYYEEFDNFAWKCDDINGVVSGDNGEITYTPSNDKLVKDVYLIYNLESNNDYTGIYGQSISYYASTIPNDKEKIFNNEPDIRLIGEHGIAEAWLQLQPSDPSKKFIVSIQLLPEFWVKKDGEHVSRSDLMMILVKLKEIQVKVSYYEKPIKASIYDFKMTRAYPEQKSDLFTVSRSSSVEKCECPPSYTGPSCQECALGYYRIKSGDYLGSCVPCECNGHSDICDKDTGICQDCLHNTMGDHCEICIEGFYGNATTGTEYDCLSCPCPLRENNENFAIGCDVYENGRPEKCYCKEGYTGEICDRCDTGYYGTPFRSDGSCQKCFCNNNNNLTVPGSCDNVKGFCNYCQNNTSGMYCEECDDWYFGDAINAKNCTTCTCVIEGTEECDKTTGKCYCLENVQGETCNECIPEAYGFDSGEGCKMCNCGEASSNKQCDLKTGQCACMPGVTGLQCDRCMQGFWNYSPEGCKKCDCEADLSKGTVCDVNTGQCHCQPGATGPRCDQCIANFLKIPDYGCRQCDNCVFSLRDMLDVMEGTLQTVIETVDSTPPAALVGAKLSKYEKEYKLYNPLVQKLIIQKDNETFLNELAEVEELKKNSSLNVIRSNMTLTHLNEYIESIKNLIQETSELNDDAKYMYETTKNIVDGIKQIPGLFMSKQNIENREYLIKGASNILSTMTSNDNFDMKKIEIIKKLDDIKNKINDINKITKRNENIKKYIEKLDKEIDESSKLTNEQLDQLINISSIVKQLNKTLNENVLFRINAAIKGLNEGNQNLPSMISNIDKKIIETKKILNNYTNISTQLVDLKETLQVYINDLKIENDKISRKKRNIDSRKLNQNVGKLEIQSNEIKEMFENTKRVSGNAVEAGNVYKNITEIIKNANDITLKALEICEDGAKNSDGLESIVKEIKEDNGKVMNTINDIRKDLLNDVVFKNNKINDNLNELKEKVGTLKENIKKHRDIPRESIDDEEFVNKVTETKKSLDNLKNDLNSIIANSDSVVEATNNFTNDCSRVSQEIRGTKVQIDDLIKMSEPTIEKMKSFEKKMTNFTSHINTAQAKLAALREKIDIARNMANRIKLGAHFEKGSSLELNVKGKVQDVAGFSDISFYMKTRSLTGLVMYFGNTGTSSSIEYIAMNLVNGRPKISINLGKTPVEVTLNTMINDNNWRFYRIERIGKSISIYLSKPMSLENEETKQLILPSDRHVFNLDPSRGKLLLGGITDELIPKKIISKDFIGSIEEFRINNIYNSLWSYKRQVNVTGALVRPIFKDELSSDGVSFDGNGYIALPHEKWDVTKNTAFTMSFQTYVSNGSLFFLGKDNDYLMVKIENGYIKLLINLGSGDMEISSIKNTYADGHWHSLRVDRVDKKARLTVDDVDKVEGETFGSMSELKYDKLYYLGDVGYETKKKYQVIPFRGCIKNFKVGNNFVDLRKALSSKGVQMSCPSQIIRLATFTTPQSSIKFEKTTIDKNIEISLKYKTIQNKLTLFTLEDVNNNNNEMRFIIDNGYLYLLINEEELAKSDFISASDGNWHLASLFIDKDSIKIFVDDILLKTIEKPISIYNNFREVSLRIGANDEKCDPKYCISDLIFNQNLLNLAEGIVNDVKLQECSTVTSNEDCISTLKSFTSSNEITSGEKSSTSAEETIYTLPSDEEDDDLSIIESTTPKITYNSEACYIPKDNKENNGIRFGLQQHSRVEYEEPSIFLSSDSMAISVMIKPTAANGLIAYISNPLTTEFMSIYLMEGFVHFTFGNENNNIDLKSKINILNEKWHTIRAEREKNVGILQINSKTENEGQTTGEMNILDLKGPVFFGGLSSDIQATYSKLFPNMTIKFTGCMSEFKLNEKDFTSQRNDIGIKNCSESNEIGMFFGSSGGYAVLNQDFSVGSNFKLEFEIKPRTKDAILLSIGVDDSFNFQLINGTLKLTVATGNVQESIEFSTPYSGYFCDGQWHNIILYKNKNLISLSVNGKSKFLFLKGKKKVDGLVKDALYLGGIPKDIKSRGLETTSSYQGCIRVSTFDKKSKRARKQINILDKVQYFGDITPSICPLH</sequence>
<dbReference type="STRING" id="34506.A0A090L6H9"/>
<comment type="caution">
    <text evidence="12">Lacks conserved residue(s) required for the propagation of feature annotation.</text>
</comment>
<dbReference type="PROSITE" id="PS01248">
    <property type="entry name" value="EGF_LAM_1"/>
    <property type="match status" value="8"/>
</dbReference>
<evidence type="ECO:0000256" key="2">
    <source>
        <dbReference type="ARBA" id="ARBA00022525"/>
    </source>
</evidence>
<feature type="disulfide bond" evidence="12">
    <location>
        <begin position="511"/>
        <end position="523"/>
    </location>
</feature>
<keyword evidence="8 13" id="KW-0175">Coiled coil</keyword>
<keyword evidence="11 12" id="KW-0424">Laminin EGF-like domain</keyword>
<dbReference type="InterPro" id="IPR056863">
    <property type="entry name" value="LMN_ATRN_NET-like_EGF"/>
</dbReference>
<feature type="transmembrane region" description="Helical" evidence="14">
    <location>
        <begin position="5"/>
        <end position="22"/>
    </location>
</feature>
<protein>
    <submittedName>
        <fullName evidence="19 21">Laminin subunit alpha-5</fullName>
    </submittedName>
</protein>
<dbReference type="Pfam" id="PF00053">
    <property type="entry name" value="EGF_laminin"/>
    <property type="match status" value="19"/>
</dbReference>
<dbReference type="WormBase" id="SRAE_2000008600">
    <property type="protein sequence ID" value="SRP03491"/>
    <property type="gene ID" value="WBGene00260276"/>
</dbReference>
<evidence type="ECO:0000256" key="3">
    <source>
        <dbReference type="ARBA" id="ARBA00022530"/>
    </source>
</evidence>
<dbReference type="PROSITE" id="PS50027">
    <property type="entry name" value="EGF_LAM_2"/>
    <property type="match status" value="15"/>
</dbReference>
<keyword evidence="14" id="KW-1133">Transmembrane helix</keyword>
<dbReference type="InterPro" id="IPR013320">
    <property type="entry name" value="ConA-like_dom_sf"/>
</dbReference>
<keyword evidence="4" id="KW-0732">Signal</keyword>
<dbReference type="PROSITE" id="PS51117">
    <property type="entry name" value="LAMININ_NTER"/>
    <property type="match status" value="1"/>
</dbReference>
<dbReference type="GO" id="GO:0040017">
    <property type="term" value="P:positive regulation of locomotion"/>
    <property type="evidence" value="ECO:0007669"/>
    <property type="project" value="UniProtKB-ARBA"/>
</dbReference>
<feature type="disulfide bond" evidence="12">
    <location>
        <begin position="1470"/>
        <end position="1479"/>
    </location>
</feature>
<evidence type="ECO:0000313" key="20">
    <source>
        <dbReference type="Proteomes" id="UP000035682"/>
    </source>
</evidence>
<dbReference type="SUPFAM" id="SSF57196">
    <property type="entry name" value="EGF/Laminin"/>
    <property type="match status" value="18"/>
</dbReference>
<dbReference type="Pfam" id="PF06009">
    <property type="entry name" value="Laminin_II"/>
    <property type="match status" value="1"/>
</dbReference>
<keyword evidence="20" id="KW-1185">Reference proteome</keyword>
<dbReference type="FunFam" id="2.10.25.10:FF:000074">
    <property type="entry name" value="Laminin subunit alpha"/>
    <property type="match status" value="1"/>
</dbReference>
<dbReference type="PANTHER" id="PTHR10574">
    <property type="entry name" value="NETRIN/LAMININ-RELATED"/>
    <property type="match status" value="1"/>
</dbReference>
<evidence type="ECO:0000259" key="18">
    <source>
        <dbReference type="PROSITE" id="PS51117"/>
    </source>
</evidence>
<dbReference type="CDD" id="cd00110">
    <property type="entry name" value="LamG"/>
    <property type="match status" value="4"/>
</dbReference>
<feature type="domain" description="Laminin G" evidence="15">
    <location>
        <begin position="2833"/>
        <end position="3002"/>
    </location>
</feature>
<feature type="disulfide bond" evidence="12">
    <location>
        <begin position="1795"/>
        <end position="1804"/>
    </location>
</feature>
<feature type="disulfide bond" evidence="12">
    <location>
        <begin position="1356"/>
        <end position="1368"/>
    </location>
</feature>
<feature type="disulfide bond" evidence="12">
    <location>
        <begin position="1358"/>
        <end position="1375"/>
    </location>
</feature>
<dbReference type="Pfam" id="PF02210">
    <property type="entry name" value="Laminin_G_2"/>
    <property type="match status" value="3"/>
</dbReference>
<gene>
    <name evidence="19 21 22" type="ORF">SRAE_2000008600</name>
</gene>
<evidence type="ECO:0000256" key="9">
    <source>
        <dbReference type="ARBA" id="ARBA00023157"/>
    </source>
</evidence>
<dbReference type="Gene3D" id="2.10.25.10">
    <property type="entry name" value="Laminin"/>
    <property type="match status" value="21"/>
</dbReference>
<dbReference type="GO" id="GO:0007399">
    <property type="term" value="P:nervous system development"/>
    <property type="evidence" value="ECO:0007669"/>
    <property type="project" value="UniProtKB-ARBA"/>
</dbReference>
<dbReference type="FunFam" id="2.10.25.10:FF:000083">
    <property type="entry name" value="Laminin subunit alpha"/>
    <property type="match status" value="1"/>
</dbReference>
<dbReference type="EMBL" id="LN609529">
    <property type="protein sequence ID" value="CEF65406.1"/>
    <property type="molecule type" value="Genomic_DNA"/>
</dbReference>
<dbReference type="FunFam" id="2.10.25.10:FF:000209">
    <property type="entry name" value="Laminin subunit alpha 5"/>
    <property type="match status" value="1"/>
</dbReference>
<feature type="disulfide bond" evidence="12">
    <location>
        <begin position="464"/>
        <end position="476"/>
    </location>
</feature>
<dbReference type="SMART" id="SM00281">
    <property type="entry name" value="LamB"/>
    <property type="match status" value="1"/>
</dbReference>
<feature type="domain" description="Laminin EGF-like" evidence="16">
    <location>
        <begin position="1984"/>
        <end position="2030"/>
    </location>
</feature>
<feature type="disulfide bond" evidence="12">
    <location>
        <begin position="2052"/>
        <end position="2061"/>
    </location>
</feature>
<dbReference type="GO" id="GO:0120036">
    <property type="term" value="P:plasma membrane bounded cell projection organization"/>
    <property type="evidence" value="ECO:0007669"/>
    <property type="project" value="UniProtKB-ARBA"/>
</dbReference>
<feature type="disulfide bond" evidence="12">
    <location>
        <begin position="1956"/>
        <end position="1965"/>
    </location>
</feature>
<evidence type="ECO:0000256" key="13">
    <source>
        <dbReference type="SAM" id="Coils"/>
    </source>
</evidence>
<proteinExistence type="predicted"/>
<dbReference type="PRINTS" id="PR00011">
    <property type="entry name" value="EGFLAMININ"/>
</dbReference>
<evidence type="ECO:0000256" key="10">
    <source>
        <dbReference type="ARBA" id="ARBA00023180"/>
    </source>
</evidence>
<dbReference type="InterPro" id="IPR001791">
    <property type="entry name" value="Laminin_G"/>
</dbReference>
<keyword evidence="9 12" id="KW-1015">Disulfide bond</keyword>
<feature type="disulfide bond" evidence="12">
    <location>
        <begin position="2004"/>
        <end position="2013"/>
    </location>
</feature>
<feature type="coiled-coil region" evidence="13">
    <location>
        <begin position="2487"/>
        <end position="2555"/>
    </location>
</feature>
<dbReference type="OMA" id="ISHCAAH"/>
<dbReference type="SUPFAM" id="SSF49899">
    <property type="entry name" value="Concanavalin A-like lectins/glucanases"/>
    <property type="match status" value="5"/>
</dbReference>
<dbReference type="FunFam" id="2.10.25.10:FF:000106">
    <property type="entry name" value="Heparan sulfate proteoglycan 2"/>
    <property type="match status" value="1"/>
</dbReference>
<dbReference type="PANTHER" id="PTHR10574:SF406">
    <property type="entry name" value="LAMININ SUBUNIT ALPHA 5"/>
    <property type="match status" value="1"/>
</dbReference>
<feature type="domain" description="Laminin G" evidence="15">
    <location>
        <begin position="2639"/>
        <end position="2823"/>
    </location>
</feature>
<feature type="coiled-coil region" evidence="13">
    <location>
        <begin position="2263"/>
        <end position="2293"/>
    </location>
</feature>
<dbReference type="InterPro" id="IPR000742">
    <property type="entry name" value="EGF"/>
</dbReference>
<feature type="disulfide bond" evidence="12">
    <location>
        <begin position="466"/>
        <end position="483"/>
    </location>
</feature>
<dbReference type="Pfam" id="PF00055">
    <property type="entry name" value="Laminin_N"/>
    <property type="match status" value="1"/>
</dbReference>
<dbReference type="Gene3D" id="2.60.120.200">
    <property type="match status" value="5"/>
</dbReference>
<dbReference type="Pfam" id="PF00054">
    <property type="entry name" value="Laminin_G_1"/>
    <property type="match status" value="1"/>
</dbReference>
<feature type="domain" description="Laminin EGF-like" evidence="16">
    <location>
        <begin position="1356"/>
        <end position="1401"/>
    </location>
</feature>
<feature type="disulfide bond" evidence="12">
    <location>
        <begin position="1377"/>
        <end position="1386"/>
    </location>
</feature>
<keyword evidence="14" id="KW-0472">Membrane</keyword>
<feature type="disulfide bond" evidence="12">
    <location>
        <begin position="532"/>
        <end position="541"/>
    </location>
</feature>
<dbReference type="GO" id="GO:0007155">
    <property type="term" value="P:cell adhesion"/>
    <property type="evidence" value="ECO:0007669"/>
    <property type="project" value="UniProtKB-KW"/>
</dbReference>
<dbReference type="FunFam" id="2.10.25.10:FF:000082">
    <property type="entry name" value="Laminin subunit alpha 1"/>
    <property type="match status" value="1"/>
</dbReference>
<dbReference type="InterPro" id="IPR008211">
    <property type="entry name" value="Laminin_N"/>
</dbReference>
<evidence type="ECO:0000256" key="12">
    <source>
        <dbReference type="PROSITE-ProRule" id="PRU00460"/>
    </source>
</evidence>
<dbReference type="InterPro" id="IPR002049">
    <property type="entry name" value="LE_dom"/>
</dbReference>
<keyword evidence="14" id="KW-0812">Transmembrane</keyword>
<dbReference type="GO" id="GO:0005604">
    <property type="term" value="C:basement membrane"/>
    <property type="evidence" value="ECO:0007669"/>
    <property type="project" value="UniProtKB-SubCell"/>
</dbReference>
<keyword evidence="5" id="KW-0677">Repeat</keyword>
<feature type="domain" description="Laminin EGF-like" evidence="16">
    <location>
        <begin position="1402"/>
        <end position="1446"/>
    </location>
</feature>
<feature type="domain" description="Laminin EGF-like" evidence="16">
    <location>
        <begin position="749"/>
        <end position="801"/>
    </location>
</feature>
<feature type="domain" description="Laminin EGF-like" evidence="16">
    <location>
        <begin position="2031"/>
        <end position="2078"/>
    </location>
</feature>
<feature type="disulfide bond" evidence="12">
    <location>
        <begin position="513"/>
        <end position="530"/>
    </location>
</feature>
<keyword evidence="3" id="KW-0272">Extracellular matrix</keyword>
<feature type="disulfide bond" evidence="12">
    <location>
        <begin position="772"/>
        <end position="781"/>
    </location>
</feature>
<feature type="domain" description="Laminin EGF-like" evidence="16">
    <location>
        <begin position="1937"/>
        <end position="1983"/>
    </location>
</feature>
<evidence type="ECO:0000256" key="4">
    <source>
        <dbReference type="ARBA" id="ARBA00022729"/>
    </source>
</evidence>
<feature type="domain" description="Laminin EGF-like" evidence="16">
    <location>
        <begin position="603"/>
        <end position="648"/>
    </location>
</feature>
<organism evidence="19">
    <name type="scientific">Strongyloides ratti</name>
    <name type="common">Parasitic roundworm</name>
    <dbReference type="NCBI Taxonomy" id="34506"/>
    <lineage>
        <taxon>Eukaryota</taxon>
        <taxon>Metazoa</taxon>
        <taxon>Ecdysozoa</taxon>
        <taxon>Nematoda</taxon>
        <taxon>Chromadorea</taxon>
        <taxon>Rhabditida</taxon>
        <taxon>Tylenchina</taxon>
        <taxon>Panagrolaimomorpha</taxon>
        <taxon>Strongyloidoidea</taxon>
        <taxon>Strongyloididae</taxon>
        <taxon>Strongyloides</taxon>
    </lineage>
</organism>
<dbReference type="InterPro" id="IPR010307">
    <property type="entry name" value="Laminin_dom_II"/>
</dbReference>
<dbReference type="Pfam" id="PF00052">
    <property type="entry name" value="Laminin_B"/>
    <property type="match status" value="1"/>
</dbReference>
<dbReference type="GO" id="GO:0009888">
    <property type="term" value="P:tissue development"/>
    <property type="evidence" value="ECO:0007669"/>
    <property type="project" value="TreeGrafter"/>
</dbReference>
<evidence type="ECO:0000313" key="22">
    <source>
        <dbReference type="WormBase" id="SRAE_2000008600"/>
    </source>
</evidence>
<dbReference type="SMART" id="SM00180">
    <property type="entry name" value="EGF_Lam"/>
    <property type="match status" value="22"/>
</dbReference>
<evidence type="ECO:0000313" key="21">
    <source>
        <dbReference type="WBParaSite" id="SRAE_2000008600.1"/>
    </source>
</evidence>
<evidence type="ECO:0000259" key="16">
    <source>
        <dbReference type="PROSITE" id="PS50027"/>
    </source>
</evidence>
<feature type="disulfide bond" evidence="12">
    <location>
        <begin position="2031"/>
        <end position="2043"/>
    </location>
</feature>
<feature type="disulfide bond" evidence="12">
    <location>
        <begin position="559"/>
        <end position="576"/>
    </location>
</feature>
<keyword evidence="10" id="KW-0325">Glycoprotein</keyword>
<feature type="domain" description="Laminin EGF-like" evidence="16">
    <location>
        <begin position="694"/>
        <end position="748"/>
    </location>
</feature>
<dbReference type="SMART" id="SM00181">
    <property type="entry name" value="EGF"/>
    <property type="match status" value="10"/>
</dbReference>
<dbReference type="Proteomes" id="UP000035682">
    <property type="component" value="Unplaced"/>
</dbReference>
<feature type="domain" description="Laminin EGF-like" evidence="16">
    <location>
        <begin position="557"/>
        <end position="602"/>
    </location>
</feature>
<keyword evidence="2" id="KW-0964">Secreted</keyword>
<feature type="domain" description="Laminin EGF-like" evidence="16">
    <location>
        <begin position="419"/>
        <end position="463"/>
    </location>
</feature>
<feature type="disulfide bond" evidence="12">
    <location>
        <begin position="719"/>
        <end position="728"/>
    </location>
</feature>
<feature type="disulfide bond" evidence="12">
    <location>
        <begin position="669"/>
        <end position="678"/>
    </location>
</feature>
<accession>A0A090L6H9</accession>
<dbReference type="OrthoDB" id="10011303at2759"/>
<dbReference type="FunFam" id="2.10.25.10:FF:000034">
    <property type="entry name" value="Laminin subunit alpha 3"/>
    <property type="match status" value="2"/>
</dbReference>
<dbReference type="RefSeq" id="XP_024504606.1">
    <property type="nucleotide sequence ID" value="XM_024650872.1"/>
</dbReference>
<dbReference type="SMART" id="SM00136">
    <property type="entry name" value="LamNT"/>
    <property type="match status" value="1"/>
</dbReference>
<dbReference type="CTD" id="36377770"/>
<evidence type="ECO:0000256" key="5">
    <source>
        <dbReference type="ARBA" id="ARBA00022737"/>
    </source>
</evidence>
<feature type="domain" description="Laminin EGF-like" evidence="16">
    <location>
        <begin position="511"/>
        <end position="556"/>
    </location>
</feature>
<dbReference type="FunFam" id="2.10.25.10:FF:000407">
    <property type="entry name" value="Laminin subunit alpha-3"/>
    <property type="match status" value="1"/>
</dbReference>
<feature type="disulfide bond" evidence="12">
    <location>
        <begin position="649"/>
        <end position="661"/>
    </location>
</feature>
<dbReference type="FunFam" id="2.10.25.10:FF:000051">
    <property type="entry name" value="Laminin subunit alpha 4"/>
    <property type="match status" value="1"/>
</dbReference>
<reference evidence="19 20" key="1">
    <citation type="submission" date="2014-09" db="EMBL/GenBank/DDBJ databases">
        <authorList>
            <person name="Martin A.A."/>
        </authorList>
    </citation>
    <scope>NUCLEOTIDE SEQUENCE</scope>
    <source>
        <strain evidence="20">ED321</strain>
        <strain evidence="19">ED321 Heterogonic</strain>
    </source>
</reference>
<evidence type="ECO:0000256" key="8">
    <source>
        <dbReference type="ARBA" id="ARBA00023054"/>
    </source>
</evidence>
<feature type="disulfide bond" evidence="12">
    <location>
        <begin position="605"/>
        <end position="622"/>
    </location>
</feature>
<name>A0A090L6H9_STRRB</name>
<feature type="domain" description="Laminin IV type A" evidence="17">
    <location>
        <begin position="1567"/>
        <end position="1742"/>
    </location>
</feature>
<dbReference type="GO" id="GO:0009887">
    <property type="term" value="P:animal organ morphogenesis"/>
    <property type="evidence" value="ECO:0007669"/>
    <property type="project" value="TreeGrafter"/>
</dbReference>